<dbReference type="OrthoDB" id="5588185at2759"/>
<name>A0A0C4E416_MAGP6</name>
<dbReference type="EMBL" id="ADBL01001740">
    <property type="status" value="NOT_ANNOTATED_CDS"/>
    <property type="molecule type" value="Genomic_DNA"/>
</dbReference>
<sequence length="406" mass="43513">MLFNLFSAALLGGMSLAGAHAASSLTSRRITEYQLPVATETHEFARVPGTDLVVLSQMSNSHLVKIQLDPKTEQPTDLRSFPMGKDDKSGLHGMWPSEKQPGMVWMTLQYENKLLLVDPGRKKLDEKPTILKTINIPEPGNGPHCVFEIKGRVWAGLKMASPKTKGYYVFSSELDGTNPVLYPCLDSPVFIKEDPNTGLIYVTQDTSSSIMRIDVKTGKTEQLPIPPSVGNTPVGMTTVDSGPLRGVWFSLAGNATGGTGTFGRVDPKTGKLQFFSLDKPNMIGAKAALLHVADATTKEAGPGLWLLSTTLLSKNSGDALIRVGFSAAGSAIASEEYISLPTQNAMTHRIVALNSTVLVSELNTFTLASLSYENTVAGKWLPAQTTVDGATAAKAAPAHKKLRSML</sequence>
<evidence type="ECO:0000313" key="2">
    <source>
        <dbReference type="EMBL" id="KLU88216.1"/>
    </source>
</evidence>
<reference evidence="2" key="2">
    <citation type="submission" date="2010-05" db="EMBL/GenBank/DDBJ databases">
        <title>The Genome Sequence of Magnaporthe poae strain ATCC 64411.</title>
        <authorList>
            <consortium name="The Broad Institute Genome Sequencing Platform"/>
            <consortium name="Broad Institute Genome Sequencing Center for Infectious Disease"/>
            <person name="Ma L.-J."/>
            <person name="Dead R."/>
            <person name="Young S."/>
            <person name="Zeng Q."/>
            <person name="Koehrsen M."/>
            <person name="Alvarado L."/>
            <person name="Berlin A."/>
            <person name="Chapman S.B."/>
            <person name="Chen Z."/>
            <person name="Freedman E."/>
            <person name="Gellesch M."/>
            <person name="Goldberg J."/>
            <person name="Griggs A."/>
            <person name="Gujja S."/>
            <person name="Heilman E.R."/>
            <person name="Heiman D."/>
            <person name="Hepburn T."/>
            <person name="Howarth C."/>
            <person name="Jen D."/>
            <person name="Larson L."/>
            <person name="Mehta T."/>
            <person name="Neiman D."/>
            <person name="Pearson M."/>
            <person name="Roberts A."/>
            <person name="Saif S."/>
            <person name="Shea T."/>
            <person name="Shenoy N."/>
            <person name="Sisk P."/>
            <person name="Stolte C."/>
            <person name="Sykes S."/>
            <person name="Walk T."/>
            <person name="White J."/>
            <person name="Yandava C."/>
            <person name="Haas B."/>
            <person name="Nusbaum C."/>
            <person name="Birren B."/>
        </authorList>
    </citation>
    <scope>NUCLEOTIDE SEQUENCE</scope>
    <source>
        <strain evidence="2">ATCC 64411</strain>
    </source>
</reference>
<organism evidence="3 4">
    <name type="scientific">Magnaporthiopsis poae (strain ATCC 64411 / 73-15)</name>
    <name type="common">Kentucky bluegrass fungus</name>
    <name type="synonym">Magnaporthe poae</name>
    <dbReference type="NCBI Taxonomy" id="644358"/>
    <lineage>
        <taxon>Eukaryota</taxon>
        <taxon>Fungi</taxon>
        <taxon>Dikarya</taxon>
        <taxon>Ascomycota</taxon>
        <taxon>Pezizomycotina</taxon>
        <taxon>Sordariomycetes</taxon>
        <taxon>Sordariomycetidae</taxon>
        <taxon>Magnaporthales</taxon>
        <taxon>Magnaporthaceae</taxon>
        <taxon>Magnaporthiopsis</taxon>
    </lineage>
</organism>
<evidence type="ECO:0000256" key="1">
    <source>
        <dbReference type="SAM" id="SignalP"/>
    </source>
</evidence>
<evidence type="ECO:0000313" key="3">
    <source>
        <dbReference type="EnsemblFungi" id="MAPG_07203T0"/>
    </source>
</evidence>
<accession>A0A0C4E416</accession>
<gene>
    <name evidence="2" type="ORF">MAPG_07203</name>
</gene>
<reference evidence="2" key="3">
    <citation type="submission" date="2011-03" db="EMBL/GenBank/DDBJ databases">
        <title>Annotation of Magnaporthe poae ATCC 64411.</title>
        <authorList>
            <person name="Ma L.-J."/>
            <person name="Dead R."/>
            <person name="Young S.K."/>
            <person name="Zeng Q."/>
            <person name="Gargeya S."/>
            <person name="Fitzgerald M."/>
            <person name="Haas B."/>
            <person name="Abouelleil A."/>
            <person name="Alvarado L."/>
            <person name="Arachchi H.M."/>
            <person name="Berlin A."/>
            <person name="Brown A."/>
            <person name="Chapman S.B."/>
            <person name="Chen Z."/>
            <person name="Dunbar C."/>
            <person name="Freedman E."/>
            <person name="Gearin G."/>
            <person name="Gellesch M."/>
            <person name="Goldberg J."/>
            <person name="Griggs A."/>
            <person name="Gujja S."/>
            <person name="Heiman D."/>
            <person name="Howarth C."/>
            <person name="Larson L."/>
            <person name="Lui A."/>
            <person name="MacDonald P.J.P."/>
            <person name="Mehta T."/>
            <person name="Montmayeur A."/>
            <person name="Murphy C."/>
            <person name="Neiman D."/>
            <person name="Pearson M."/>
            <person name="Priest M."/>
            <person name="Roberts A."/>
            <person name="Saif S."/>
            <person name="Shea T."/>
            <person name="Shenoy N."/>
            <person name="Sisk P."/>
            <person name="Stolte C."/>
            <person name="Sykes S."/>
            <person name="Yandava C."/>
            <person name="Wortman J."/>
            <person name="Nusbaum C."/>
            <person name="Birren B."/>
        </authorList>
    </citation>
    <scope>NUCLEOTIDE SEQUENCE</scope>
    <source>
        <strain evidence="2">ATCC 64411</strain>
    </source>
</reference>
<dbReference type="OMA" id="YPGMMWL"/>
<feature type="signal peptide" evidence="1">
    <location>
        <begin position="1"/>
        <end position="21"/>
    </location>
</feature>
<dbReference type="VEuPathDB" id="FungiDB:MAPG_07203"/>
<proteinExistence type="predicted"/>
<dbReference type="EnsemblFungi" id="MAPG_07203T0">
    <property type="protein sequence ID" value="MAPG_07203T0"/>
    <property type="gene ID" value="MAPG_07203"/>
</dbReference>
<evidence type="ECO:0000313" key="4">
    <source>
        <dbReference type="Proteomes" id="UP000011715"/>
    </source>
</evidence>
<keyword evidence="4" id="KW-1185">Reference proteome</keyword>
<feature type="chain" id="PRO_5009385685" evidence="1">
    <location>
        <begin position="22"/>
        <end position="406"/>
    </location>
</feature>
<reference evidence="4" key="1">
    <citation type="submission" date="2010-05" db="EMBL/GenBank/DDBJ databases">
        <title>The genome sequence of Magnaporthe poae strain ATCC 64411.</title>
        <authorList>
            <person name="Ma L.-J."/>
            <person name="Dead R."/>
            <person name="Young S."/>
            <person name="Zeng Q."/>
            <person name="Koehrsen M."/>
            <person name="Alvarado L."/>
            <person name="Berlin A."/>
            <person name="Chapman S.B."/>
            <person name="Chen Z."/>
            <person name="Freedman E."/>
            <person name="Gellesch M."/>
            <person name="Goldberg J."/>
            <person name="Griggs A."/>
            <person name="Gujja S."/>
            <person name="Heilman E.R."/>
            <person name="Heiman D."/>
            <person name="Hepburn T."/>
            <person name="Howarth C."/>
            <person name="Jen D."/>
            <person name="Larson L."/>
            <person name="Mehta T."/>
            <person name="Neiman D."/>
            <person name="Pearson M."/>
            <person name="Roberts A."/>
            <person name="Saif S."/>
            <person name="Shea T."/>
            <person name="Shenoy N."/>
            <person name="Sisk P."/>
            <person name="Stolte C."/>
            <person name="Sykes S."/>
            <person name="Walk T."/>
            <person name="White J."/>
            <person name="Yandava C."/>
            <person name="Haas B."/>
            <person name="Nusbaum C."/>
            <person name="Birren B."/>
        </authorList>
    </citation>
    <scope>NUCLEOTIDE SEQUENCE [LARGE SCALE GENOMIC DNA]</scope>
    <source>
        <strain evidence="4">ATCC 64411 / 73-15</strain>
    </source>
</reference>
<dbReference type="Proteomes" id="UP000011715">
    <property type="component" value="Unassembled WGS sequence"/>
</dbReference>
<dbReference type="InterPro" id="IPR015943">
    <property type="entry name" value="WD40/YVTN_repeat-like_dom_sf"/>
</dbReference>
<reference evidence="3" key="5">
    <citation type="submission" date="2015-06" db="UniProtKB">
        <authorList>
            <consortium name="EnsemblFungi"/>
        </authorList>
    </citation>
    <scope>IDENTIFICATION</scope>
    <source>
        <strain evidence="3">ATCC 64411</strain>
    </source>
</reference>
<dbReference type="Gene3D" id="2.130.10.10">
    <property type="entry name" value="YVTN repeat-like/Quinoprotein amine dehydrogenase"/>
    <property type="match status" value="1"/>
</dbReference>
<keyword evidence="1" id="KW-0732">Signal</keyword>
<reference evidence="3" key="4">
    <citation type="journal article" date="2015" name="G3 (Bethesda)">
        <title>Genome sequences of three phytopathogenic species of the Magnaporthaceae family of fungi.</title>
        <authorList>
            <person name="Okagaki L.H."/>
            <person name="Nunes C.C."/>
            <person name="Sailsbery J."/>
            <person name="Clay B."/>
            <person name="Brown D."/>
            <person name="John T."/>
            <person name="Oh Y."/>
            <person name="Young N."/>
            <person name="Fitzgerald M."/>
            <person name="Haas B.J."/>
            <person name="Zeng Q."/>
            <person name="Young S."/>
            <person name="Adiconis X."/>
            <person name="Fan L."/>
            <person name="Levin J.Z."/>
            <person name="Mitchell T.K."/>
            <person name="Okubara P.A."/>
            <person name="Farman M.L."/>
            <person name="Kohn L.M."/>
            <person name="Birren B."/>
            <person name="Ma L.-J."/>
            <person name="Dean R.A."/>
        </authorList>
    </citation>
    <scope>NUCLEOTIDE SEQUENCE</scope>
    <source>
        <strain evidence="3">ATCC 64411 / 73-15</strain>
    </source>
</reference>
<dbReference type="eggNOG" id="ENOG502SCR5">
    <property type="taxonomic scope" value="Eukaryota"/>
</dbReference>
<dbReference type="EMBL" id="GL876971">
    <property type="protein sequence ID" value="KLU88216.1"/>
    <property type="molecule type" value="Genomic_DNA"/>
</dbReference>
<protein>
    <submittedName>
        <fullName evidence="2 3">Uncharacterized protein</fullName>
    </submittedName>
</protein>
<dbReference type="SUPFAM" id="SSF63825">
    <property type="entry name" value="YWTD domain"/>
    <property type="match status" value="1"/>
</dbReference>
<dbReference type="AlphaFoldDB" id="A0A0C4E416"/>